<dbReference type="Proteomes" id="UP000254208">
    <property type="component" value="Unassembled WGS sequence"/>
</dbReference>
<dbReference type="EMBL" id="UGTZ01000001">
    <property type="protein sequence ID" value="SUC32118.1"/>
    <property type="molecule type" value="Genomic_DNA"/>
</dbReference>
<organism evidence="1 2">
    <name type="scientific">Providencia rettgeri</name>
    <dbReference type="NCBI Taxonomy" id="587"/>
    <lineage>
        <taxon>Bacteria</taxon>
        <taxon>Pseudomonadati</taxon>
        <taxon>Pseudomonadota</taxon>
        <taxon>Gammaproteobacteria</taxon>
        <taxon>Enterobacterales</taxon>
        <taxon>Morganellaceae</taxon>
        <taxon>Providencia</taxon>
    </lineage>
</organism>
<dbReference type="AlphaFoldDB" id="A0A379FTW5"/>
<reference evidence="1 2" key="1">
    <citation type="submission" date="2018-06" db="EMBL/GenBank/DDBJ databases">
        <authorList>
            <consortium name="Pathogen Informatics"/>
            <person name="Doyle S."/>
        </authorList>
    </citation>
    <scope>NUCLEOTIDE SEQUENCE [LARGE SCALE GENOMIC DNA]</scope>
    <source>
        <strain evidence="1 2">NCTC11801</strain>
    </source>
</reference>
<gene>
    <name evidence="1" type="ORF">NCTC11801_03093</name>
</gene>
<evidence type="ECO:0000313" key="1">
    <source>
        <dbReference type="EMBL" id="SUC32118.1"/>
    </source>
</evidence>
<sequence length="91" mass="9546">MSRAGESLLLQQAIVLPEGQQGYWQLPVQVQVNGQGVKVTAEETSLGVRLTLPAAGDTVSVVPTGAAKLFLPAAYRGDIAMTLRITGDVPE</sequence>
<dbReference type="InterPro" id="IPR035191">
    <property type="entry name" value="FaeF"/>
</dbReference>
<evidence type="ECO:0000313" key="2">
    <source>
        <dbReference type="Proteomes" id="UP000254208"/>
    </source>
</evidence>
<accession>A0A379FTW5</accession>
<protein>
    <submittedName>
        <fullName evidence="1">Uncharacterized protein</fullName>
    </submittedName>
</protein>
<dbReference type="Pfam" id="PF17547">
    <property type="entry name" value="DUF5462"/>
    <property type="match status" value="1"/>
</dbReference>
<proteinExistence type="predicted"/>
<name>A0A379FTW5_PRORE</name>